<dbReference type="AlphaFoldDB" id="A0A7S4AWR9"/>
<dbReference type="EMBL" id="HBIX01034128">
    <property type="protein sequence ID" value="CAE0729497.1"/>
    <property type="molecule type" value="Transcribed_RNA"/>
</dbReference>
<feature type="chain" id="PRO_5030533405" evidence="2">
    <location>
        <begin position="51"/>
        <end position="432"/>
    </location>
</feature>
<proteinExistence type="predicted"/>
<organism evidence="3">
    <name type="scientific">Pseudo-nitzschia australis</name>
    <dbReference type="NCBI Taxonomy" id="44445"/>
    <lineage>
        <taxon>Eukaryota</taxon>
        <taxon>Sar</taxon>
        <taxon>Stramenopiles</taxon>
        <taxon>Ochrophyta</taxon>
        <taxon>Bacillariophyta</taxon>
        <taxon>Bacillariophyceae</taxon>
        <taxon>Bacillariophycidae</taxon>
        <taxon>Bacillariales</taxon>
        <taxon>Bacillariaceae</taxon>
        <taxon>Pseudo-nitzschia</taxon>
    </lineage>
</organism>
<reference evidence="3" key="1">
    <citation type="submission" date="2021-01" db="EMBL/GenBank/DDBJ databases">
        <authorList>
            <person name="Corre E."/>
            <person name="Pelletier E."/>
            <person name="Niang G."/>
            <person name="Scheremetjew M."/>
            <person name="Finn R."/>
            <person name="Kale V."/>
            <person name="Holt S."/>
            <person name="Cochrane G."/>
            <person name="Meng A."/>
            <person name="Brown T."/>
            <person name="Cohen L."/>
        </authorList>
    </citation>
    <scope>NUCLEOTIDE SEQUENCE</scope>
    <source>
        <strain evidence="3">10249 10 AB</strain>
    </source>
</reference>
<gene>
    <name evidence="3" type="ORF">PAUS00366_LOCUS22282</name>
</gene>
<evidence type="ECO:0000256" key="2">
    <source>
        <dbReference type="SAM" id="SignalP"/>
    </source>
</evidence>
<evidence type="ECO:0000256" key="1">
    <source>
        <dbReference type="SAM" id="MobiDB-lite"/>
    </source>
</evidence>
<sequence length="432" mass="48985">MPSLYCFSNLSWQLGRWSLRSNGFGKRARKFSLMQLLFVASLTSLAAVLADDTSPDVVGTIDAVTQIYHQQAQDQHHQQMTSTLPIAASNSDFQSDHSNTKNRRKRRGIFGEEYSGDNGCSYYWKDVADGKRCHSFYDDMDIGPKEKNRKKKRIGFLHFGRINQSSVFERSTNKGIQGEFDSGGHEEDHPLRTKLWEINLNWSLFAPKSKRLSCSSAGQRGKSLEMELHPEGYCRLIEDASNRNNSTSNAKILGIGRWKKRPWGVTIVVRPLLVPKSSLCAGKSNANDDTRYDNKENTEKSKHLFIVDEATEFVFHARGFHWNGFGSNPKLTQGTILLQKRIKEGNCFSWWKSSTLTCSSIFPLWPEEVSGEVGDEEIITNTDKLGSTYSNMLKSSRILNMIRSDKSNCVNGRIQRRWFRPVVGTFTATGII</sequence>
<evidence type="ECO:0000313" key="3">
    <source>
        <dbReference type="EMBL" id="CAE0729497.1"/>
    </source>
</evidence>
<name>A0A7S4AWR9_9STRA</name>
<protein>
    <submittedName>
        <fullName evidence="3">Uncharacterized protein</fullName>
    </submittedName>
</protein>
<feature type="region of interest" description="Disordered" evidence="1">
    <location>
        <begin position="88"/>
        <end position="107"/>
    </location>
</feature>
<feature type="signal peptide" evidence="2">
    <location>
        <begin position="1"/>
        <end position="50"/>
    </location>
</feature>
<accession>A0A7S4AWR9</accession>
<keyword evidence="2" id="KW-0732">Signal</keyword>